<organism evidence="1 2">
    <name type="scientific">Microbacterium pumilum</name>
    <dbReference type="NCBI Taxonomy" id="344165"/>
    <lineage>
        <taxon>Bacteria</taxon>
        <taxon>Bacillati</taxon>
        <taxon>Actinomycetota</taxon>
        <taxon>Actinomycetes</taxon>
        <taxon>Micrococcales</taxon>
        <taxon>Microbacteriaceae</taxon>
        <taxon>Microbacterium</taxon>
    </lineage>
</organism>
<evidence type="ECO:0000313" key="2">
    <source>
        <dbReference type="Proteomes" id="UP001500326"/>
    </source>
</evidence>
<dbReference type="Proteomes" id="UP001500326">
    <property type="component" value="Unassembled WGS sequence"/>
</dbReference>
<sequence length="72" mass="7623">MPAHVMEVVVRGRLGPDLVAALEGFDVEPGQNGMTRIVGPVPDQSKLFGLLDMFDGLHIEVVSVNPVGAETP</sequence>
<accession>A0ABN2RX85</accession>
<dbReference type="EMBL" id="BAAAOH010000001">
    <property type="protein sequence ID" value="GAA1976231.1"/>
    <property type="molecule type" value="Genomic_DNA"/>
</dbReference>
<proteinExistence type="predicted"/>
<reference evidence="1 2" key="1">
    <citation type="journal article" date="2019" name="Int. J. Syst. Evol. Microbiol.">
        <title>The Global Catalogue of Microorganisms (GCM) 10K type strain sequencing project: providing services to taxonomists for standard genome sequencing and annotation.</title>
        <authorList>
            <consortium name="The Broad Institute Genomics Platform"/>
            <consortium name="The Broad Institute Genome Sequencing Center for Infectious Disease"/>
            <person name="Wu L."/>
            <person name="Ma J."/>
        </authorList>
    </citation>
    <scope>NUCLEOTIDE SEQUENCE [LARGE SCALE GENOMIC DNA]</scope>
    <source>
        <strain evidence="1 2">JCM 14902</strain>
    </source>
</reference>
<gene>
    <name evidence="1" type="ORF">GCM10009777_06450</name>
</gene>
<keyword evidence="2" id="KW-1185">Reference proteome</keyword>
<protein>
    <submittedName>
        <fullName evidence="1">Uncharacterized protein</fullName>
    </submittedName>
</protein>
<comment type="caution">
    <text evidence="1">The sequence shown here is derived from an EMBL/GenBank/DDBJ whole genome shotgun (WGS) entry which is preliminary data.</text>
</comment>
<dbReference type="RefSeq" id="WP_344058464.1">
    <property type="nucleotide sequence ID" value="NZ_BAAAOH010000001.1"/>
</dbReference>
<name>A0ABN2RX85_9MICO</name>
<evidence type="ECO:0000313" key="1">
    <source>
        <dbReference type="EMBL" id="GAA1976231.1"/>
    </source>
</evidence>